<accession>A0A6C0JSX9</accession>
<dbReference type="AlphaFoldDB" id="A0A6C0JSX9"/>
<name>A0A6C0JSX9_9ZZZZ</name>
<dbReference type="EMBL" id="MN740698">
    <property type="protein sequence ID" value="QHU08669.1"/>
    <property type="molecule type" value="Genomic_DNA"/>
</dbReference>
<evidence type="ECO:0000313" key="1">
    <source>
        <dbReference type="EMBL" id="QHU08669.1"/>
    </source>
</evidence>
<sequence length="350" mass="39026">MSLLVIVETRAEEGWDICASITQGDEVRLCKVGATRTELVTSYTINTGVTEEPGIVSSTYVKSTETQDQVYRLILEDSELNSGEVVDLSHYTNLRILSVFNTKDCRVGGKLRGARLEKLWIDHVEEGADLSGIEYEKFGCYIFPGAERMPTRIHAHWGMKLGYNPESHSLVEEVVVTMRPGSSTYLREIAKLPNLLSLHVTIAPSYLRSCTKGSPSWNVHLPNVKYLYINHSSRDGSNVELYLGQYTGLETLELAYFKSKTITLVDPPPTLFRIKGGFSSLTSIPDSVTTICGEKMEKAGELATEVLILVQTGQAPNVSRVEVEDERFPGHTLFAVDFRRVWSKAKSARK</sequence>
<reference evidence="1" key="1">
    <citation type="journal article" date="2020" name="Nature">
        <title>Giant virus diversity and host interactions through global metagenomics.</title>
        <authorList>
            <person name="Schulz F."/>
            <person name="Roux S."/>
            <person name="Paez-Espino D."/>
            <person name="Jungbluth S."/>
            <person name="Walsh D.A."/>
            <person name="Denef V.J."/>
            <person name="McMahon K.D."/>
            <person name="Konstantinidis K.T."/>
            <person name="Eloe-Fadrosh E.A."/>
            <person name="Kyrpides N.C."/>
            <person name="Woyke T."/>
        </authorList>
    </citation>
    <scope>NUCLEOTIDE SEQUENCE</scope>
    <source>
        <strain evidence="1">GVMAG-S-1063924-116</strain>
    </source>
</reference>
<protein>
    <submittedName>
        <fullName evidence="1">Uncharacterized protein</fullName>
    </submittedName>
</protein>
<organism evidence="1">
    <name type="scientific">viral metagenome</name>
    <dbReference type="NCBI Taxonomy" id="1070528"/>
    <lineage>
        <taxon>unclassified sequences</taxon>
        <taxon>metagenomes</taxon>
        <taxon>organismal metagenomes</taxon>
    </lineage>
</organism>
<proteinExistence type="predicted"/>